<evidence type="ECO:0000313" key="12">
    <source>
        <dbReference type="EMBL" id="EGG17340.1"/>
    </source>
</evidence>
<dbReference type="RefSeq" id="XP_004355824.1">
    <property type="nucleotide sequence ID" value="XM_004355771.1"/>
</dbReference>
<dbReference type="EMBL" id="GL883021">
    <property type="protein sequence ID" value="EGG17340.1"/>
    <property type="molecule type" value="Genomic_DNA"/>
</dbReference>
<keyword evidence="7" id="KW-1133">Transmembrane helix</keyword>
<accession>F4Q5T1</accession>
<keyword evidence="9" id="KW-0496">Mitochondrion</keyword>
<dbReference type="GO" id="GO:0005744">
    <property type="term" value="C:TIM23 mitochondrial import inner membrane translocase complex"/>
    <property type="evidence" value="ECO:0007669"/>
    <property type="project" value="TreeGrafter"/>
</dbReference>
<proteinExistence type="inferred from homology"/>
<evidence type="ECO:0000256" key="8">
    <source>
        <dbReference type="ARBA" id="ARBA00023010"/>
    </source>
</evidence>
<evidence type="ECO:0000256" key="4">
    <source>
        <dbReference type="ARBA" id="ARBA00022692"/>
    </source>
</evidence>
<dbReference type="OMA" id="FDCTFQY"/>
<dbReference type="PANTHER" id="PTHR10485">
    <property type="entry name" value="MITOCHONDRIAL IMPORT INNER MEMBRANE TRANSLOCASE SUBUNIT TIM-17"/>
    <property type="match status" value="1"/>
</dbReference>
<gene>
    <name evidence="12" type="primary">timm17</name>
    <name evidence="12" type="ORF">DFA_08335</name>
</gene>
<evidence type="ECO:0000256" key="6">
    <source>
        <dbReference type="ARBA" id="ARBA00022927"/>
    </source>
</evidence>
<keyword evidence="3" id="KW-0813">Transport</keyword>
<dbReference type="OrthoDB" id="2261329at2759"/>
<evidence type="ECO:0000256" key="1">
    <source>
        <dbReference type="ARBA" id="ARBA00004448"/>
    </source>
</evidence>
<dbReference type="KEGG" id="dfa:DFA_08335"/>
<keyword evidence="13" id="KW-1185">Reference proteome</keyword>
<feature type="coiled-coil region" evidence="11">
    <location>
        <begin position="140"/>
        <end position="167"/>
    </location>
</feature>
<dbReference type="GO" id="GO:0008320">
    <property type="term" value="F:protein transmembrane transporter activity"/>
    <property type="evidence" value="ECO:0007669"/>
    <property type="project" value="TreeGrafter"/>
</dbReference>
<dbReference type="GO" id="GO:0030150">
    <property type="term" value="P:protein import into mitochondrial matrix"/>
    <property type="evidence" value="ECO:0007669"/>
    <property type="project" value="TreeGrafter"/>
</dbReference>
<comment type="similarity">
    <text evidence="2">Belongs to the Tim17/Tim22/Tim23 family.</text>
</comment>
<keyword evidence="5" id="KW-0999">Mitochondrion inner membrane</keyword>
<evidence type="ECO:0000256" key="10">
    <source>
        <dbReference type="ARBA" id="ARBA00023136"/>
    </source>
</evidence>
<dbReference type="PANTHER" id="PTHR10485:SF0">
    <property type="entry name" value="AT05822P-RELATED"/>
    <property type="match status" value="1"/>
</dbReference>
<keyword evidence="10" id="KW-0472">Membrane</keyword>
<keyword evidence="6" id="KW-0653">Protein transport</keyword>
<evidence type="ECO:0000256" key="11">
    <source>
        <dbReference type="SAM" id="Coils"/>
    </source>
</evidence>
<evidence type="ECO:0000256" key="3">
    <source>
        <dbReference type="ARBA" id="ARBA00022448"/>
    </source>
</evidence>
<evidence type="ECO:0000256" key="7">
    <source>
        <dbReference type="ARBA" id="ARBA00022989"/>
    </source>
</evidence>
<evidence type="ECO:0000313" key="13">
    <source>
        <dbReference type="Proteomes" id="UP000007797"/>
    </source>
</evidence>
<dbReference type="AlphaFoldDB" id="F4Q5T1"/>
<keyword evidence="8" id="KW-0811">Translocation</keyword>
<protein>
    <submittedName>
        <fullName evidence="12">Mitochondrial import inner membrane translocase subunit 17</fullName>
    </submittedName>
</protein>
<reference evidence="13" key="1">
    <citation type="journal article" date="2011" name="Genome Res.">
        <title>Phylogeny-wide analysis of social amoeba genomes highlights ancient origins for complex intercellular communication.</title>
        <authorList>
            <person name="Heidel A.J."/>
            <person name="Lawal H.M."/>
            <person name="Felder M."/>
            <person name="Schilde C."/>
            <person name="Helps N.R."/>
            <person name="Tunggal B."/>
            <person name="Rivero F."/>
            <person name="John U."/>
            <person name="Schleicher M."/>
            <person name="Eichinger L."/>
            <person name="Platzer M."/>
            <person name="Noegel A.A."/>
            <person name="Schaap P."/>
            <person name="Gloeckner G."/>
        </authorList>
    </citation>
    <scope>NUCLEOTIDE SEQUENCE [LARGE SCALE GENOMIC DNA]</scope>
    <source>
        <strain evidence="13">SH3</strain>
    </source>
</reference>
<evidence type="ECO:0000256" key="9">
    <source>
        <dbReference type="ARBA" id="ARBA00023128"/>
    </source>
</evidence>
<dbReference type="Pfam" id="PF02466">
    <property type="entry name" value="Tim17"/>
    <property type="match status" value="1"/>
</dbReference>
<organism evidence="12 13">
    <name type="scientific">Cavenderia fasciculata</name>
    <name type="common">Slime mold</name>
    <name type="synonym">Dictyostelium fasciculatum</name>
    <dbReference type="NCBI Taxonomy" id="261658"/>
    <lineage>
        <taxon>Eukaryota</taxon>
        <taxon>Amoebozoa</taxon>
        <taxon>Evosea</taxon>
        <taxon>Eumycetozoa</taxon>
        <taxon>Dictyostelia</taxon>
        <taxon>Acytosteliales</taxon>
        <taxon>Cavenderiaceae</taxon>
        <taxon>Cavenderia</taxon>
    </lineage>
</organism>
<dbReference type="GeneID" id="14869597"/>
<dbReference type="STRING" id="1054147.F4Q5T1"/>
<keyword evidence="4" id="KW-0812">Transmembrane</keyword>
<evidence type="ECO:0000256" key="2">
    <source>
        <dbReference type="ARBA" id="ARBA00008444"/>
    </source>
</evidence>
<name>F4Q5T1_CACFS</name>
<dbReference type="Proteomes" id="UP000007797">
    <property type="component" value="Unassembled WGS sequence"/>
</dbReference>
<comment type="subcellular location">
    <subcellularLocation>
        <location evidence="1">Mitochondrion inner membrane</location>
        <topology evidence="1">Multi-pass membrane protein</topology>
    </subcellularLocation>
</comment>
<keyword evidence="11" id="KW-0175">Coiled coil</keyword>
<sequence>METPCPERVWADTGIAFSMGCIGSTIANMVSGYRNASRGERIINSFTLVRRYAPRLGGNFAIWGTLFSGFDCSLAYIRKKEDYINPIAAGALTGGVLAARNGWKAMATNAAMGGIFIGIIESVQHVVEKHFSQKKFEEMQAQTSALIEQQKQELEQMQRNNNNNKTKYGDEMH</sequence>
<evidence type="ECO:0000256" key="5">
    <source>
        <dbReference type="ARBA" id="ARBA00022792"/>
    </source>
</evidence>